<reference evidence="1" key="1">
    <citation type="journal article" date="2010" name="Science">
        <title>Plasticity of animal genome architecture unmasked by rapid evolution of a pelagic tunicate.</title>
        <authorList>
            <person name="Denoeud F."/>
            <person name="Henriet S."/>
            <person name="Mungpakdee S."/>
            <person name="Aury J.M."/>
            <person name="Da Silva C."/>
            <person name="Brinkmann H."/>
            <person name="Mikhaleva J."/>
            <person name="Olsen L.C."/>
            <person name="Jubin C."/>
            <person name="Canestro C."/>
            <person name="Bouquet J.M."/>
            <person name="Danks G."/>
            <person name="Poulain J."/>
            <person name="Campsteijn C."/>
            <person name="Adamski M."/>
            <person name="Cross I."/>
            <person name="Yadetie F."/>
            <person name="Muffato M."/>
            <person name="Louis A."/>
            <person name="Butcher S."/>
            <person name="Tsagkogeorga G."/>
            <person name="Konrad A."/>
            <person name="Singh S."/>
            <person name="Jensen M.F."/>
            <person name="Cong E.H."/>
            <person name="Eikeseth-Otteraa H."/>
            <person name="Noel B."/>
            <person name="Anthouard V."/>
            <person name="Porcel B.M."/>
            <person name="Kachouri-Lafond R."/>
            <person name="Nishino A."/>
            <person name="Ugolini M."/>
            <person name="Chourrout P."/>
            <person name="Nishida H."/>
            <person name="Aasland R."/>
            <person name="Huzurbazar S."/>
            <person name="Westhof E."/>
            <person name="Delsuc F."/>
            <person name="Lehrach H."/>
            <person name="Reinhardt R."/>
            <person name="Weissenbach J."/>
            <person name="Roy S.W."/>
            <person name="Artiguenave F."/>
            <person name="Postlethwait J.H."/>
            <person name="Manak J.R."/>
            <person name="Thompson E.M."/>
            <person name="Jaillon O."/>
            <person name="Du Pasquier L."/>
            <person name="Boudinot P."/>
            <person name="Liberles D.A."/>
            <person name="Volff J.N."/>
            <person name="Philippe H."/>
            <person name="Lenhard B."/>
            <person name="Roest Crollius H."/>
            <person name="Wincker P."/>
            <person name="Chourrout D."/>
        </authorList>
    </citation>
    <scope>NUCLEOTIDE SEQUENCE [LARGE SCALE GENOMIC DNA]</scope>
</reference>
<gene>
    <name evidence="2" type="ORF">GSOID_T00019631001</name>
    <name evidence="1" type="ORF">GSOID_T00028551001</name>
</gene>
<proteinExistence type="predicted"/>
<dbReference type="Proteomes" id="UP000011014">
    <property type="component" value="Unassembled WGS sequence"/>
</dbReference>
<name>E4YKR1_OIKDI</name>
<accession>E4YKR1</accession>
<dbReference type="Gene3D" id="3.30.70.240">
    <property type="match status" value="1"/>
</dbReference>
<dbReference type="EMBL" id="FN654718">
    <property type="protein sequence ID" value="CBY36072.1"/>
    <property type="molecule type" value="Genomic_DNA"/>
</dbReference>
<evidence type="ECO:0000313" key="1">
    <source>
        <dbReference type="EMBL" id="CBY36072.1"/>
    </source>
</evidence>
<dbReference type="SUPFAM" id="SSF54980">
    <property type="entry name" value="EF-G C-terminal domain-like"/>
    <property type="match status" value="1"/>
</dbReference>
<dbReference type="InterPro" id="IPR014721">
    <property type="entry name" value="Ribsml_uS5_D2-typ_fold_subgr"/>
</dbReference>
<protein>
    <submittedName>
        <fullName evidence="1">Uncharacterized protein</fullName>
    </submittedName>
</protein>
<sequence length="173" mass="19802">MKNIIFESNSVGQDIDGKISNIENFAKEFKIRKLIEEGVIMAVMAGPVEKNPVIGFDLRIKRIESQNCFFKQIKGFIVQKMIIRAIQEALKRANCIVKEPRMKFQLSLYSIEHRGKVMELLAENDCEILSEDPEGEMWSISGLLNVSQELKIQKRLLAVTRGNAYLETSYYGL</sequence>
<organism evidence="1">
    <name type="scientific">Oikopleura dioica</name>
    <name type="common">Tunicate</name>
    <dbReference type="NCBI Taxonomy" id="34765"/>
    <lineage>
        <taxon>Eukaryota</taxon>
        <taxon>Metazoa</taxon>
        <taxon>Chordata</taxon>
        <taxon>Tunicata</taxon>
        <taxon>Appendicularia</taxon>
        <taxon>Copelata</taxon>
        <taxon>Oikopleuridae</taxon>
        <taxon>Oikopleura</taxon>
    </lineage>
</organism>
<evidence type="ECO:0000313" key="2">
    <source>
        <dbReference type="EMBL" id="CBY39087.1"/>
    </source>
</evidence>
<dbReference type="Gene3D" id="3.30.230.10">
    <property type="match status" value="1"/>
</dbReference>
<dbReference type="EMBL" id="FN655422">
    <property type="protein sequence ID" value="CBY39087.1"/>
    <property type="molecule type" value="Genomic_DNA"/>
</dbReference>
<dbReference type="AlphaFoldDB" id="E4YKR1"/>
<dbReference type="InterPro" id="IPR035647">
    <property type="entry name" value="EFG_III/V"/>
</dbReference>